<evidence type="ECO:0000259" key="4">
    <source>
        <dbReference type="Pfam" id="PF07731"/>
    </source>
</evidence>
<dbReference type="Pfam" id="PF00394">
    <property type="entry name" value="Cu-oxidase"/>
    <property type="match status" value="1"/>
</dbReference>
<dbReference type="InterPro" id="IPR011707">
    <property type="entry name" value="Cu-oxidase-like_N"/>
</dbReference>
<evidence type="ECO:0000259" key="3">
    <source>
        <dbReference type="Pfam" id="PF00394"/>
    </source>
</evidence>
<dbReference type="InterPro" id="IPR045087">
    <property type="entry name" value="Cu-oxidase_fam"/>
</dbReference>
<feature type="chain" id="PRO_5042909843" evidence="2">
    <location>
        <begin position="23"/>
        <end position="543"/>
    </location>
</feature>
<dbReference type="PANTHER" id="PTHR11709:SF296">
    <property type="entry name" value="MULTI-COPPER OXIDASE TYPE I FAMILY PROTEIN"/>
    <property type="match status" value="1"/>
</dbReference>
<gene>
    <name evidence="6" type="ORF">Cni_G07534</name>
</gene>
<evidence type="ECO:0000256" key="2">
    <source>
        <dbReference type="SAM" id="SignalP"/>
    </source>
</evidence>
<keyword evidence="7" id="KW-1185">Reference proteome</keyword>
<dbReference type="Pfam" id="PF07732">
    <property type="entry name" value="Cu-oxidase_3"/>
    <property type="match status" value="1"/>
</dbReference>
<evidence type="ECO:0000259" key="5">
    <source>
        <dbReference type="Pfam" id="PF07732"/>
    </source>
</evidence>
<evidence type="ECO:0000256" key="1">
    <source>
        <dbReference type="ARBA" id="ARBA00010609"/>
    </source>
</evidence>
<feature type="domain" description="Plastocyanin-like" evidence="5">
    <location>
        <begin position="33"/>
        <end position="146"/>
    </location>
</feature>
<dbReference type="InterPro" id="IPR008972">
    <property type="entry name" value="Cupredoxin"/>
</dbReference>
<dbReference type="EMBL" id="CP136891">
    <property type="protein sequence ID" value="WOK98822.1"/>
    <property type="molecule type" value="Genomic_DNA"/>
</dbReference>
<dbReference type="PANTHER" id="PTHR11709">
    <property type="entry name" value="MULTI-COPPER OXIDASE"/>
    <property type="match status" value="1"/>
</dbReference>
<evidence type="ECO:0000313" key="7">
    <source>
        <dbReference type="Proteomes" id="UP001327560"/>
    </source>
</evidence>
<organism evidence="6 7">
    <name type="scientific">Canna indica</name>
    <name type="common">Indian-shot</name>
    <dbReference type="NCBI Taxonomy" id="4628"/>
    <lineage>
        <taxon>Eukaryota</taxon>
        <taxon>Viridiplantae</taxon>
        <taxon>Streptophyta</taxon>
        <taxon>Embryophyta</taxon>
        <taxon>Tracheophyta</taxon>
        <taxon>Spermatophyta</taxon>
        <taxon>Magnoliopsida</taxon>
        <taxon>Liliopsida</taxon>
        <taxon>Zingiberales</taxon>
        <taxon>Cannaceae</taxon>
        <taxon>Canna</taxon>
    </lineage>
</organism>
<dbReference type="SUPFAM" id="SSF49503">
    <property type="entry name" value="Cupredoxins"/>
    <property type="match status" value="3"/>
</dbReference>
<dbReference type="Proteomes" id="UP001327560">
    <property type="component" value="Chromosome 2"/>
</dbReference>
<proteinExistence type="inferred from homology"/>
<keyword evidence="2" id="KW-0732">Signal</keyword>
<feature type="domain" description="Plastocyanin-like" evidence="3">
    <location>
        <begin position="161"/>
        <end position="296"/>
    </location>
</feature>
<comment type="similarity">
    <text evidence="1">Belongs to the multicopper oxidase family.</text>
</comment>
<sequence length="543" mass="61722">MATKFVLLFLFFFCCCFHGYLAEDPDLYFNWRVSYSTRSPFGVDKKVIVINDQLPRPLLNATTNNVLHVNVFNNLDEPFLLTWNGVQMRKNSWNDGVRGTNCPIPAGKNWTYVMQVKDQIGSFFYFPSLAFQMAAGGYGPIRINNRIIIPIPFSLPYDDVDILIADWYNMDYKRMRNWLDLGFPLSRPDGILINGSPPGKATFNFKPGATYRLRISNVGIKTSLNFRIQGHKMRLVEIEGSYTIKQYYDSLDIHVGQSYSVLVTADQSPAVSYYVVASARFTDFDLYGYANLNYGGSSKSPSGPIPQGPPRDDINFSMEQASSIRWDLKVGAARPNPQGSYHYGQIKIARTIVLQNDQAAIGNKKRRFTINNVSFKYKKTPLKLADYFKIPGAFNTTLVPDVPVDRVPILGTPVIDAHYKDFIEIIFQNIESSVQSWHLDGYNFFVAGMEKGKWNSNLRSTYNMVDAIFRSTVQVYPNSWTAILLALDNMGTWNIRSQDSERRYLGQEIYMRVEGDDPDHISPRDEMPFSPSLLLCGKSNISS</sequence>
<dbReference type="InterPro" id="IPR011706">
    <property type="entry name" value="Cu-oxidase_C"/>
</dbReference>
<dbReference type="GO" id="GO:0005507">
    <property type="term" value="F:copper ion binding"/>
    <property type="evidence" value="ECO:0007669"/>
    <property type="project" value="InterPro"/>
</dbReference>
<evidence type="ECO:0000313" key="6">
    <source>
        <dbReference type="EMBL" id="WOK98822.1"/>
    </source>
</evidence>
<reference evidence="6 7" key="1">
    <citation type="submission" date="2023-10" db="EMBL/GenBank/DDBJ databases">
        <title>Chromosome-scale genome assembly provides insights into flower coloration mechanisms of Canna indica.</title>
        <authorList>
            <person name="Li C."/>
        </authorList>
    </citation>
    <scope>NUCLEOTIDE SEQUENCE [LARGE SCALE GENOMIC DNA]</scope>
    <source>
        <tissue evidence="6">Flower</tissue>
    </source>
</reference>
<dbReference type="Pfam" id="PF07731">
    <property type="entry name" value="Cu-oxidase_2"/>
    <property type="match status" value="1"/>
</dbReference>
<dbReference type="InterPro" id="IPR001117">
    <property type="entry name" value="Cu-oxidase_2nd"/>
</dbReference>
<dbReference type="GO" id="GO:0016491">
    <property type="term" value="F:oxidoreductase activity"/>
    <property type="evidence" value="ECO:0007669"/>
    <property type="project" value="InterPro"/>
</dbReference>
<feature type="domain" description="Plastocyanin-like" evidence="4">
    <location>
        <begin position="380"/>
        <end position="515"/>
    </location>
</feature>
<feature type="signal peptide" evidence="2">
    <location>
        <begin position="1"/>
        <end position="22"/>
    </location>
</feature>
<dbReference type="Gene3D" id="2.60.40.420">
    <property type="entry name" value="Cupredoxins - blue copper proteins"/>
    <property type="match status" value="3"/>
</dbReference>
<dbReference type="AlphaFoldDB" id="A0AAQ3K192"/>
<accession>A0AAQ3K192</accession>
<protein>
    <submittedName>
        <fullName evidence="6">L-ascorbate oxidase</fullName>
    </submittedName>
</protein>
<name>A0AAQ3K192_9LILI</name>